<feature type="region of interest" description="Disordered" evidence="1">
    <location>
        <begin position="403"/>
        <end position="455"/>
    </location>
</feature>
<evidence type="ECO:0000313" key="3">
    <source>
        <dbReference type="EMBL" id="WAL42458.1"/>
    </source>
</evidence>
<reference evidence="3" key="1">
    <citation type="submission" date="2022-11" db="EMBL/GenBank/DDBJ databases">
        <title>Dental biofilm bacteria. Genome sequencing and assembly.</title>
        <authorList>
            <person name="Robertsson C."/>
        </authorList>
    </citation>
    <scope>NUCLEOTIDE SEQUENCE</scope>
    <source>
        <strain evidence="3">CW</strain>
    </source>
</reference>
<keyword evidence="2" id="KW-1133">Transmembrane helix</keyword>
<dbReference type="Pfam" id="PF13576">
    <property type="entry name" value="Pentapeptide_3"/>
    <property type="match status" value="1"/>
</dbReference>
<accession>A0AA47FFM7</accession>
<dbReference type="RefSeq" id="WP_143227531.1">
    <property type="nucleotide sequence ID" value="NZ_CP113787.1"/>
</dbReference>
<dbReference type="InterPro" id="IPR001646">
    <property type="entry name" value="5peptide_repeat"/>
</dbReference>
<evidence type="ECO:0000313" key="4">
    <source>
        <dbReference type="Proteomes" id="UP001163127"/>
    </source>
</evidence>
<evidence type="ECO:0000256" key="2">
    <source>
        <dbReference type="SAM" id="Phobius"/>
    </source>
</evidence>
<gene>
    <name evidence="3" type="ORF">OFA60_10410</name>
</gene>
<evidence type="ECO:0000256" key="1">
    <source>
        <dbReference type="SAM" id="MobiDB-lite"/>
    </source>
</evidence>
<keyword evidence="2" id="KW-0812">Transmembrane</keyword>
<dbReference type="AlphaFoldDB" id="A0AA47FFM7"/>
<name>A0AA47FFM7_ACTNA</name>
<dbReference type="Proteomes" id="UP001163127">
    <property type="component" value="Chromosome"/>
</dbReference>
<feature type="transmembrane region" description="Helical" evidence="2">
    <location>
        <begin position="43"/>
        <end position="66"/>
    </location>
</feature>
<sequence length="455" mass="51237">MKTLFLPLRNRVKQLEYPFKLMLTQKIEATQNRFTLWRHKNNLFFSIITWVLVATAAYTLLNWIWGDRGIISGWSLEENTSTPLERIKASLSILGGTGAIGYLVIKFRERAALEREEANEKLVRAVQQLGDASPQVRIAGVYSLADVADTYEGLYHQRVVDILCGYLRTDRLLKDANGETRYAINEDGTLNHDHPLSTDGAVESTILSILASHLKTHSRTSTGKKFSPGSWSPCHLDLHGAHITEQVNFKNTQISELNAQNTKFSHDVCFSGSRFTRKVNFLNSKFSQHAIFTGSQIACHANFGGATFIQLANFNKTTFNHDAYFIDATFGGGVLFIGTLFREWTDFQSTKFIKGCTFFNAKHIQEPVFHKSLFNVKLKNAKWFTFSGSIKLNEEGLPKGAKWSEFDDNGHPITPENRHSMSFTDSKHQADETSSTNSPLHGEDEDSGEFTSEMS</sequence>
<organism evidence="3 4">
    <name type="scientific">Actinomyces naeslundii</name>
    <dbReference type="NCBI Taxonomy" id="1655"/>
    <lineage>
        <taxon>Bacteria</taxon>
        <taxon>Bacillati</taxon>
        <taxon>Actinomycetota</taxon>
        <taxon>Actinomycetes</taxon>
        <taxon>Actinomycetales</taxon>
        <taxon>Actinomycetaceae</taxon>
        <taxon>Actinomyces</taxon>
    </lineage>
</organism>
<dbReference type="EMBL" id="CP113787">
    <property type="protein sequence ID" value="WAL42458.1"/>
    <property type="molecule type" value="Genomic_DNA"/>
</dbReference>
<proteinExistence type="predicted"/>
<keyword evidence="2" id="KW-0472">Membrane</keyword>
<protein>
    <submittedName>
        <fullName evidence="3">Pentapeptide repeat-containing protein</fullName>
    </submittedName>
</protein>
<dbReference type="Gene3D" id="2.160.20.80">
    <property type="entry name" value="E3 ubiquitin-protein ligase SopA"/>
    <property type="match status" value="1"/>
</dbReference>